<name>A0ABN6L5C0_9BACT</name>
<reference evidence="1 2" key="1">
    <citation type="submission" date="2021-12" db="EMBL/GenBank/DDBJ databases">
        <title>Genome sequencing of bacteria with rrn-lacking chromosome and rrn-plasmid.</title>
        <authorList>
            <person name="Anda M."/>
            <person name="Iwasaki W."/>
        </authorList>
    </citation>
    <scope>NUCLEOTIDE SEQUENCE [LARGE SCALE GENOMIC DNA]</scope>
    <source>
        <strain evidence="1 2">NBRC 101262</strain>
    </source>
</reference>
<accession>A0ABN6L5C0</accession>
<gene>
    <name evidence="1" type="ORF">PEPS_06000</name>
</gene>
<organism evidence="1 2">
    <name type="scientific">Persicobacter psychrovividus</name>
    <dbReference type="NCBI Taxonomy" id="387638"/>
    <lineage>
        <taxon>Bacteria</taxon>
        <taxon>Pseudomonadati</taxon>
        <taxon>Bacteroidota</taxon>
        <taxon>Cytophagia</taxon>
        <taxon>Cytophagales</taxon>
        <taxon>Persicobacteraceae</taxon>
        <taxon>Persicobacter</taxon>
    </lineage>
</organism>
<dbReference type="PROSITE" id="PS51257">
    <property type="entry name" value="PROKAR_LIPOPROTEIN"/>
    <property type="match status" value="1"/>
</dbReference>
<dbReference type="Proteomes" id="UP001354989">
    <property type="component" value="Chromosome"/>
</dbReference>
<keyword evidence="2" id="KW-1185">Reference proteome</keyword>
<evidence type="ECO:0000313" key="1">
    <source>
        <dbReference type="EMBL" id="BDC98319.1"/>
    </source>
</evidence>
<proteinExistence type="predicted"/>
<dbReference type="EMBL" id="AP025292">
    <property type="protein sequence ID" value="BDC98319.1"/>
    <property type="molecule type" value="Genomic_DNA"/>
</dbReference>
<sequence length="229" mass="26195">MSKFFFPLLIAVVLGACHAPPELPHQPEIGFLSVKYWETDSRRDSLNLVLAFQDGNGDLGLAPIDTVPPYNRRDFVLGANGQPITYANRRPEDPIFTTKNNGIKWEIRTSESETDFQADTLRIELNPNHYNYFVRWYHKDAGVEGAQYEEYNFLEVTGVPLDGRFPILNTTDRERPLQGELKYGIVSSGIRQFSKDSIRLELWIQDRALNESNHVFTPSFTLNDIKASN</sequence>
<evidence type="ECO:0008006" key="3">
    <source>
        <dbReference type="Google" id="ProtNLM"/>
    </source>
</evidence>
<evidence type="ECO:0000313" key="2">
    <source>
        <dbReference type="Proteomes" id="UP001354989"/>
    </source>
</evidence>
<protein>
    <recommendedName>
        <fullName evidence="3">Lipoprotein</fullName>
    </recommendedName>
</protein>
<dbReference type="RefSeq" id="WP_332922509.1">
    <property type="nucleotide sequence ID" value="NZ_AP025292.1"/>
</dbReference>